<dbReference type="SUPFAM" id="SSF100950">
    <property type="entry name" value="NagB/RpiA/CoA transferase-like"/>
    <property type="match status" value="1"/>
</dbReference>
<evidence type="ECO:0000256" key="5">
    <source>
        <dbReference type="ARBA" id="ARBA00013198"/>
    </source>
</evidence>
<dbReference type="OrthoDB" id="9810967at2"/>
<dbReference type="UniPathway" id="UPA00115">
    <property type="reaction ID" value="UER00409"/>
</dbReference>
<feature type="domain" description="Glucosamine/galactosamine-6-phosphate isomerase" evidence="8">
    <location>
        <begin position="19"/>
        <end position="237"/>
    </location>
</feature>
<dbReference type="EMBL" id="CP012159">
    <property type="protein sequence ID" value="AKT40237.1"/>
    <property type="molecule type" value="Genomic_DNA"/>
</dbReference>
<dbReference type="PATRIC" id="fig|52.7.peg.4838"/>
<evidence type="ECO:0000256" key="6">
    <source>
        <dbReference type="ARBA" id="ARBA00020337"/>
    </source>
</evidence>
<evidence type="ECO:0000256" key="4">
    <source>
        <dbReference type="ARBA" id="ARBA00010662"/>
    </source>
</evidence>
<proteinExistence type="inferred from homology"/>
<name>A0A0K1EHS8_CHOCO</name>
<dbReference type="GO" id="GO:0017057">
    <property type="term" value="F:6-phosphogluconolactonase activity"/>
    <property type="evidence" value="ECO:0007669"/>
    <property type="project" value="UniProtKB-UniRule"/>
</dbReference>
<evidence type="ECO:0000256" key="7">
    <source>
        <dbReference type="RuleBase" id="RU365095"/>
    </source>
</evidence>
<dbReference type="PANTHER" id="PTHR11054:SF0">
    <property type="entry name" value="6-PHOSPHOGLUCONOLACTONASE"/>
    <property type="match status" value="1"/>
</dbReference>
<dbReference type="CDD" id="cd01400">
    <property type="entry name" value="6PGL"/>
    <property type="match status" value="1"/>
</dbReference>
<dbReference type="InterPro" id="IPR037171">
    <property type="entry name" value="NagB/RpiA_transferase-like"/>
</dbReference>
<dbReference type="InterPro" id="IPR006148">
    <property type="entry name" value="Glc/Gal-6P_isomerase"/>
</dbReference>
<sequence>MSTTRTRPEHEETIIAHDDGELARLGAELLARALLEAVNARGCARIALSGGGTPGPTYAQLATYDLPWDVIDWFWVDERAVPPEHDRSNYGAARRALAAAPIPEARFHRMEAEDRDLPAAAARYDALLRGQFGIASAIAFDAMTLGIGDDGHTASLFPNMGTVAIADRLVAGIPADRTPGEGPRMTLTTPVIHHARFALMIVKGPAKRDPLKAARSPGSEDEVPSRIAQGIQGRLCWLLDRAAAGEG</sequence>
<comment type="pathway">
    <text evidence="3 7">Carbohydrate degradation; pentose phosphate pathway; D-ribulose 5-phosphate from D-glucose 6-phosphate (oxidative stage): step 2/3.</text>
</comment>
<dbReference type="InterPro" id="IPR039104">
    <property type="entry name" value="6PGL"/>
</dbReference>
<evidence type="ECO:0000256" key="2">
    <source>
        <dbReference type="ARBA" id="ARBA00002681"/>
    </source>
</evidence>
<comment type="function">
    <text evidence="2 7">Hydrolysis of 6-phosphogluconolactone to 6-phosphogluconate.</text>
</comment>
<dbReference type="GO" id="GO:0005975">
    <property type="term" value="P:carbohydrate metabolic process"/>
    <property type="evidence" value="ECO:0007669"/>
    <property type="project" value="UniProtKB-UniRule"/>
</dbReference>
<keyword evidence="7 9" id="KW-0378">Hydrolase</keyword>
<organism evidence="9 10">
    <name type="scientific">Chondromyces crocatus</name>
    <dbReference type="NCBI Taxonomy" id="52"/>
    <lineage>
        <taxon>Bacteria</taxon>
        <taxon>Pseudomonadati</taxon>
        <taxon>Myxococcota</taxon>
        <taxon>Polyangia</taxon>
        <taxon>Polyangiales</taxon>
        <taxon>Polyangiaceae</taxon>
        <taxon>Chondromyces</taxon>
    </lineage>
</organism>
<reference evidence="9 10" key="1">
    <citation type="submission" date="2015-07" db="EMBL/GenBank/DDBJ databases">
        <title>Genome analysis of myxobacterium Chondromyces crocatus Cm c5 reveals a high potential for natural compound synthesis and the genetic basis for the loss of fruiting body formation.</title>
        <authorList>
            <person name="Zaburannyi N."/>
            <person name="Bunk B."/>
            <person name="Maier J."/>
            <person name="Overmann J."/>
            <person name="Mueller R."/>
        </authorList>
    </citation>
    <scope>NUCLEOTIDE SEQUENCE [LARGE SCALE GENOMIC DNA]</scope>
    <source>
        <strain evidence="9 10">Cm c5</strain>
    </source>
</reference>
<evidence type="ECO:0000256" key="1">
    <source>
        <dbReference type="ARBA" id="ARBA00000832"/>
    </source>
</evidence>
<dbReference type="KEGG" id="ccro:CMC5_043900"/>
<evidence type="ECO:0000259" key="8">
    <source>
        <dbReference type="Pfam" id="PF01182"/>
    </source>
</evidence>
<comment type="catalytic activity">
    <reaction evidence="1 7">
        <text>6-phospho-D-glucono-1,5-lactone + H2O = 6-phospho-D-gluconate + H(+)</text>
        <dbReference type="Rhea" id="RHEA:12556"/>
        <dbReference type="ChEBI" id="CHEBI:15377"/>
        <dbReference type="ChEBI" id="CHEBI:15378"/>
        <dbReference type="ChEBI" id="CHEBI:57955"/>
        <dbReference type="ChEBI" id="CHEBI:58759"/>
        <dbReference type="EC" id="3.1.1.31"/>
    </reaction>
</comment>
<dbReference type="AlphaFoldDB" id="A0A0K1EHS8"/>
<dbReference type="GO" id="GO:0006098">
    <property type="term" value="P:pentose-phosphate shunt"/>
    <property type="evidence" value="ECO:0007669"/>
    <property type="project" value="UniProtKB-UniPathway"/>
</dbReference>
<evidence type="ECO:0000313" key="10">
    <source>
        <dbReference type="Proteomes" id="UP000067626"/>
    </source>
</evidence>
<accession>A0A0K1EHS8</accession>
<dbReference type="Pfam" id="PF01182">
    <property type="entry name" value="Glucosamine_iso"/>
    <property type="match status" value="1"/>
</dbReference>
<dbReference type="Gene3D" id="3.40.50.1360">
    <property type="match status" value="1"/>
</dbReference>
<protein>
    <recommendedName>
        <fullName evidence="6 7">6-phosphogluconolactonase</fullName>
        <shortName evidence="7">6PGL</shortName>
        <ecNumber evidence="5 7">3.1.1.31</ecNumber>
    </recommendedName>
</protein>
<keyword evidence="10" id="KW-1185">Reference proteome</keyword>
<dbReference type="EC" id="3.1.1.31" evidence="5 7"/>
<dbReference type="STRING" id="52.CMC5_043900"/>
<gene>
    <name evidence="7 9" type="primary">pgl</name>
    <name evidence="9" type="ORF">CMC5_043900</name>
</gene>
<dbReference type="RefSeq" id="WP_050436047.1">
    <property type="nucleotide sequence ID" value="NZ_CP012159.1"/>
</dbReference>
<dbReference type="NCBIfam" id="TIGR01198">
    <property type="entry name" value="pgl"/>
    <property type="match status" value="1"/>
</dbReference>
<dbReference type="InterPro" id="IPR005900">
    <property type="entry name" value="6-phosphogluconolactonase_DevB"/>
</dbReference>
<evidence type="ECO:0000256" key="3">
    <source>
        <dbReference type="ARBA" id="ARBA00004961"/>
    </source>
</evidence>
<dbReference type="Proteomes" id="UP000067626">
    <property type="component" value="Chromosome"/>
</dbReference>
<evidence type="ECO:0000313" key="9">
    <source>
        <dbReference type="EMBL" id="AKT40237.1"/>
    </source>
</evidence>
<dbReference type="PANTHER" id="PTHR11054">
    <property type="entry name" value="6-PHOSPHOGLUCONOLACTONASE"/>
    <property type="match status" value="1"/>
</dbReference>
<comment type="similarity">
    <text evidence="4 7">Belongs to the glucosamine/galactosamine-6-phosphate isomerase family. 6-phosphogluconolactonase subfamily.</text>
</comment>